<dbReference type="EMBL" id="FJVC01000094">
    <property type="protein sequence ID" value="CZT42483.1"/>
    <property type="molecule type" value="Genomic_DNA"/>
</dbReference>
<sequence length="232" mass="26703">MAATVRRTLAGSQQRHHGRWPSTERQEQVIGNLLRDAFVDDCICPCFRKGCRIVTSLFKGGSDRLRKIDRCKNDYEVKHGTLDRVLLVAISIRRMIKPSQPQLTWMPSETVRILTFEWLGLTHTCHEDLMTRWTPPRAPLIHEEIQEIQQAERHLIQQHEDLQIPSKRAMREIGVSVDDRDRVEEVGSEDGEEGEEEDDRKIEAGLDGQSGVEVGDEEEESADEEFLDCENM</sequence>
<protein>
    <submittedName>
        <fullName evidence="2">Uncharacterized protein</fullName>
    </submittedName>
</protein>
<name>A0A1E1M036_RHYSE</name>
<feature type="compositionally biased region" description="Acidic residues" evidence="1">
    <location>
        <begin position="186"/>
        <end position="198"/>
    </location>
</feature>
<evidence type="ECO:0000313" key="3">
    <source>
        <dbReference type="Proteomes" id="UP000177625"/>
    </source>
</evidence>
<organism evidence="2 3">
    <name type="scientific">Rhynchosporium secalis</name>
    <name type="common">Barley scald fungus</name>
    <dbReference type="NCBI Taxonomy" id="38038"/>
    <lineage>
        <taxon>Eukaryota</taxon>
        <taxon>Fungi</taxon>
        <taxon>Dikarya</taxon>
        <taxon>Ascomycota</taxon>
        <taxon>Pezizomycotina</taxon>
        <taxon>Leotiomycetes</taxon>
        <taxon>Helotiales</taxon>
        <taxon>Ploettnerulaceae</taxon>
        <taxon>Rhynchosporium</taxon>
    </lineage>
</organism>
<dbReference type="Proteomes" id="UP000177625">
    <property type="component" value="Unassembled WGS sequence"/>
</dbReference>
<evidence type="ECO:0000256" key="1">
    <source>
        <dbReference type="SAM" id="MobiDB-lite"/>
    </source>
</evidence>
<reference evidence="3" key="1">
    <citation type="submission" date="2016-03" db="EMBL/GenBank/DDBJ databases">
        <authorList>
            <person name="Guldener U."/>
        </authorList>
    </citation>
    <scope>NUCLEOTIDE SEQUENCE [LARGE SCALE GENOMIC DNA]</scope>
</reference>
<proteinExistence type="predicted"/>
<keyword evidence="3" id="KW-1185">Reference proteome</keyword>
<gene>
    <name evidence="2" type="ORF">RSE6_02397</name>
</gene>
<dbReference type="AlphaFoldDB" id="A0A1E1M036"/>
<accession>A0A1E1M036</accession>
<feature type="compositionally biased region" description="Acidic residues" evidence="1">
    <location>
        <begin position="214"/>
        <end position="232"/>
    </location>
</feature>
<feature type="region of interest" description="Disordered" evidence="1">
    <location>
        <begin position="175"/>
        <end position="232"/>
    </location>
</feature>
<feature type="region of interest" description="Disordered" evidence="1">
    <location>
        <begin position="1"/>
        <end position="22"/>
    </location>
</feature>
<evidence type="ECO:0000313" key="2">
    <source>
        <dbReference type="EMBL" id="CZT42483.1"/>
    </source>
</evidence>